<dbReference type="PROSITE" id="PS51257">
    <property type="entry name" value="PROKAR_LIPOPROTEIN"/>
    <property type="match status" value="1"/>
</dbReference>
<accession>A0ABT4L909</accession>
<dbReference type="RefSeq" id="WP_269427444.1">
    <property type="nucleotide sequence ID" value="NZ_JAPWGM010000003.1"/>
</dbReference>
<sequence>MKKRTSLFLTAAFTTFLFSCEKDIKQTKCYQVKYISNYCTEQGSVLVSFGTTNTDATPIKDNDGKIIEYQAALINVSESYRIQNKIFYVKYHYNSNDNIEIKSCPQGPAAVKVLTVDAVSNDDCNVN</sequence>
<evidence type="ECO:0000313" key="2">
    <source>
        <dbReference type="Proteomes" id="UP001144347"/>
    </source>
</evidence>
<dbReference type="Proteomes" id="UP001144347">
    <property type="component" value="Unassembled WGS sequence"/>
</dbReference>
<dbReference type="EMBL" id="JAPWGM010000003">
    <property type="protein sequence ID" value="MCZ4244375.1"/>
    <property type="molecule type" value="Genomic_DNA"/>
</dbReference>
<name>A0ABT4L909_9SPHI</name>
<keyword evidence="2" id="KW-1185">Reference proteome</keyword>
<proteinExistence type="predicted"/>
<protein>
    <submittedName>
        <fullName evidence="1">Uncharacterized protein</fullName>
    </submittedName>
</protein>
<evidence type="ECO:0000313" key="1">
    <source>
        <dbReference type="EMBL" id="MCZ4244375.1"/>
    </source>
</evidence>
<comment type="caution">
    <text evidence="1">The sequence shown here is derived from an EMBL/GenBank/DDBJ whole genome shotgun (WGS) entry which is preliminary data.</text>
</comment>
<reference evidence="1" key="1">
    <citation type="submission" date="2022-12" db="EMBL/GenBank/DDBJ databases">
        <title>Genome sequence of HCMS5-2.</title>
        <authorList>
            <person name="Woo H."/>
        </authorList>
    </citation>
    <scope>NUCLEOTIDE SEQUENCE</scope>
    <source>
        <strain evidence="1">HCMS5-2</strain>
    </source>
</reference>
<gene>
    <name evidence="1" type="ORF">O0955_10205</name>
</gene>
<organism evidence="1 2">
    <name type="scientific">Pedobacter punctiformis</name>
    <dbReference type="NCBI Taxonomy" id="3004097"/>
    <lineage>
        <taxon>Bacteria</taxon>
        <taxon>Pseudomonadati</taxon>
        <taxon>Bacteroidota</taxon>
        <taxon>Sphingobacteriia</taxon>
        <taxon>Sphingobacteriales</taxon>
        <taxon>Sphingobacteriaceae</taxon>
        <taxon>Pedobacter</taxon>
    </lineage>
</organism>